<feature type="signal peptide" evidence="1">
    <location>
        <begin position="1"/>
        <end position="18"/>
    </location>
</feature>
<feature type="chain" id="PRO_5045165067" description="DUF4252 domain-containing protein" evidence="1">
    <location>
        <begin position="19"/>
        <end position="194"/>
    </location>
</feature>
<comment type="caution">
    <text evidence="2">The sequence shown here is derived from an EMBL/GenBank/DDBJ whole genome shotgun (WGS) entry which is preliminary data.</text>
</comment>
<keyword evidence="1" id="KW-0732">Signal</keyword>
<evidence type="ECO:0000313" key="2">
    <source>
        <dbReference type="EMBL" id="GGB75305.1"/>
    </source>
</evidence>
<keyword evidence="3" id="KW-1185">Reference proteome</keyword>
<dbReference type="RefSeq" id="WP_188620548.1">
    <property type="nucleotide sequence ID" value="NZ_BMJE01000003.1"/>
</dbReference>
<accession>A0ABQ1JUK6</accession>
<reference evidence="3" key="1">
    <citation type="journal article" date="2019" name="Int. J. Syst. Evol. Microbiol.">
        <title>The Global Catalogue of Microorganisms (GCM) 10K type strain sequencing project: providing services to taxonomists for standard genome sequencing and annotation.</title>
        <authorList>
            <consortium name="The Broad Institute Genomics Platform"/>
            <consortium name="The Broad Institute Genome Sequencing Center for Infectious Disease"/>
            <person name="Wu L."/>
            <person name="Ma J."/>
        </authorList>
    </citation>
    <scope>NUCLEOTIDE SEQUENCE [LARGE SCALE GENOMIC DNA]</scope>
    <source>
        <strain evidence="3">CGMCC 1.15461</strain>
    </source>
</reference>
<protein>
    <recommendedName>
        <fullName evidence="4">DUF4252 domain-containing protein</fullName>
    </recommendedName>
</protein>
<evidence type="ECO:0000313" key="3">
    <source>
        <dbReference type="Proteomes" id="UP000615760"/>
    </source>
</evidence>
<dbReference type="EMBL" id="BMJE01000003">
    <property type="protein sequence ID" value="GGB75305.1"/>
    <property type="molecule type" value="Genomic_DNA"/>
</dbReference>
<dbReference type="Proteomes" id="UP000615760">
    <property type="component" value="Unassembled WGS sequence"/>
</dbReference>
<sequence length="194" mass="22125">MKNILLFAFVLISSLTFAQDKKSLEERAQAVYKATTNSSGDYAAVAEYTYPKVFDIVPKETLIEVMNSVLNSPEVKIQMLDIKPDFSYGAIKKIDDAYYCLIDHNLGMKMIFTQDIPSEQGEMIKEQIKAAMETENVVFNDDENSFTIKQKAQMLAISDSHTDYDWYFINLGDEGSEKFIGMLFNDKVREEVGF</sequence>
<evidence type="ECO:0008006" key="4">
    <source>
        <dbReference type="Google" id="ProtNLM"/>
    </source>
</evidence>
<name>A0ABQ1JUK6_9FLAO</name>
<organism evidence="2 3">
    <name type="scientific">Flavobacterium suaedae</name>
    <dbReference type="NCBI Taxonomy" id="1767027"/>
    <lineage>
        <taxon>Bacteria</taxon>
        <taxon>Pseudomonadati</taxon>
        <taxon>Bacteroidota</taxon>
        <taxon>Flavobacteriia</taxon>
        <taxon>Flavobacteriales</taxon>
        <taxon>Flavobacteriaceae</taxon>
        <taxon>Flavobacterium</taxon>
    </lineage>
</organism>
<gene>
    <name evidence="2" type="ORF">GCM10007424_14050</name>
</gene>
<evidence type="ECO:0000256" key="1">
    <source>
        <dbReference type="SAM" id="SignalP"/>
    </source>
</evidence>
<proteinExistence type="predicted"/>